<evidence type="ECO:0000313" key="8">
    <source>
        <dbReference type="EMBL" id="CAG8502137.1"/>
    </source>
</evidence>
<comment type="catalytic activity">
    <reaction evidence="6">
        <text>a 5'-end (N(7)-methyl 5'-triphosphoguanosine)-ribonucleoside in snRNA + S-adenosyl-L-methionine = a 5'-end (N(2),N(7)-dimethyl 5'-triphosphoguanosine)-ribonucleoside in snRNA + S-adenosyl-L-homocysteine + H(+)</text>
        <dbReference type="Rhea" id="RHEA:78471"/>
        <dbReference type="Rhea" id="RHEA-COMP:19085"/>
        <dbReference type="Rhea" id="RHEA-COMP:19087"/>
        <dbReference type="ChEBI" id="CHEBI:15378"/>
        <dbReference type="ChEBI" id="CHEBI:57856"/>
        <dbReference type="ChEBI" id="CHEBI:59789"/>
        <dbReference type="ChEBI" id="CHEBI:156461"/>
        <dbReference type="ChEBI" id="CHEBI:172880"/>
    </reaction>
    <physiologicalReaction direction="left-to-right" evidence="6">
        <dbReference type="Rhea" id="RHEA:78472"/>
    </physiologicalReaction>
</comment>
<dbReference type="SUPFAM" id="SSF53335">
    <property type="entry name" value="S-adenosyl-L-methionine-dependent methyltransferases"/>
    <property type="match status" value="1"/>
</dbReference>
<comment type="catalytic activity">
    <reaction evidence="5">
        <text>a 5'-end (N(2),N(7)-dimethyl 5'-triphosphoguanosine)-ribonucleoside in snRNA + S-adenosyl-L-methionine = a 5'-end (N(2),N(2),N(7)-trimethyl 5'-triphosphoguanosine)-ribonucleoside in snRNA + S-adenosyl-L-homocysteine + H(+)</text>
        <dbReference type="Rhea" id="RHEA:78479"/>
        <dbReference type="Rhea" id="RHEA-COMP:19087"/>
        <dbReference type="Rhea" id="RHEA-COMP:19089"/>
        <dbReference type="ChEBI" id="CHEBI:15378"/>
        <dbReference type="ChEBI" id="CHEBI:57856"/>
        <dbReference type="ChEBI" id="CHEBI:59789"/>
        <dbReference type="ChEBI" id="CHEBI:167623"/>
        <dbReference type="ChEBI" id="CHEBI:172880"/>
    </reaction>
    <physiologicalReaction direction="left-to-right" evidence="5">
        <dbReference type="Rhea" id="RHEA:78480"/>
    </physiologicalReaction>
</comment>
<organism evidence="8 9">
    <name type="scientific">Racocetra fulgida</name>
    <dbReference type="NCBI Taxonomy" id="60492"/>
    <lineage>
        <taxon>Eukaryota</taxon>
        <taxon>Fungi</taxon>
        <taxon>Fungi incertae sedis</taxon>
        <taxon>Mucoromycota</taxon>
        <taxon>Glomeromycotina</taxon>
        <taxon>Glomeromycetes</taxon>
        <taxon>Diversisporales</taxon>
        <taxon>Gigasporaceae</taxon>
        <taxon>Racocetra</taxon>
    </lineage>
</organism>
<dbReference type="GO" id="GO:0036261">
    <property type="term" value="P:7-methylguanosine cap hypermethylation"/>
    <property type="evidence" value="ECO:0007669"/>
    <property type="project" value="InterPro"/>
</dbReference>
<accession>A0A9N8ZNT6</accession>
<protein>
    <recommendedName>
        <fullName evidence="1">Trimethylguanosine synthase</fullName>
    </recommendedName>
    <alternativeName>
        <fullName evidence="7">Cap-specific guanine-N(2) methyltransferase</fullName>
    </alternativeName>
</protein>
<reference evidence="8" key="1">
    <citation type="submission" date="2021-06" db="EMBL/GenBank/DDBJ databases">
        <authorList>
            <person name="Kallberg Y."/>
            <person name="Tangrot J."/>
            <person name="Rosling A."/>
        </authorList>
    </citation>
    <scope>NUCLEOTIDE SEQUENCE</scope>
    <source>
        <strain evidence="8">IN212</strain>
    </source>
</reference>
<evidence type="ECO:0000313" key="9">
    <source>
        <dbReference type="Proteomes" id="UP000789396"/>
    </source>
</evidence>
<evidence type="ECO:0000256" key="4">
    <source>
        <dbReference type="ARBA" id="ARBA00048740"/>
    </source>
</evidence>
<dbReference type="Gene3D" id="3.40.50.150">
    <property type="entry name" value="Vaccinia Virus protein VP39"/>
    <property type="match status" value="1"/>
</dbReference>
<dbReference type="AlphaFoldDB" id="A0A9N8ZNT6"/>
<proteinExistence type="inferred from homology"/>
<dbReference type="EMBL" id="CAJVPZ010001893">
    <property type="protein sequence ID" value="CAG8502137.1"/>
    <property type="molecule type" value="Genomic_DNA"/>
</dbReference>
<dbReference type="InterPro" id="IPR029063">
    <property type="entry name" value="SAM-dependent_MTases_sf"/>
</dbReference>
<evidence type="ECO:0000256" key="2">
    <source>
        <dbReference type="ARBA" id="ARBA00025783"/>
    </source>
</evidence>
<evidence type="ECO:0000256" key="1">
    <source>
        <dbReference type="ARBA" id="ARBA00018517"/>
    </source>
</evidence>
<evidence type="ECO:0000256" key="6">
    <source>
        <dbReference type="ARBA" id="ARBA00049075"/>
    </source>
</evidence>
<gene>
    <name evidence="8" type="ORF">RFULGI_LOCUS2489</name>
</gene>
<evidence type="ECO:0000256" key="7">
    <source>
        <dbReference type="ARBA" id="ARBA00049790"/>
    </source>
</evidence>
<dbReference type="OrthoDB" id="194443at2759"/>
<comment type="caution">
    <text evidence="8">The sequence shown here is derived from an EMBL/GenBank/DDBJ whole genome shotgun (WGS) entry which is preliminary data.</text>
</comment>
<comment type="catalytic activity">
    <reaction evidence="4">
        <text>a 5'-end (N(7)-methyl 5'-triphosphoguanosine)-ribonucleoside in snoRNA + S-adenosyl-L-methionine = a 5'-end (N(2),N(7)-dimethyl 5'-triphosphoguanosine)-ribonucleoside in snoRNA + S-adenosyl-L-homocysteine + H(+)</text>
        <dbReference type="Rhea" id="RHEA:78475"/>
        <dbReference type="Rhea" id="RHEA-COMP:19086"/>
        <dbReference type="Rhea" id="RHEA-COMP:19088"/>
        <dbReference type="ChEBI" id="CHEBI:15378"/>
        <dbReference type="ChEBI" id="CHEBI:57856"/>
        <dbReference type="ChEBI" id="CHEBI:59789"/>
        <dbReference type="ChEBI" id="CHEBI:156461"/>
        <dbReference type="ChEBI" id="CHEBI:172880"/>
    </reaction>
    <physiologicalReaction direction="left-to-right" evidence="4">
        <dbReference type="Rhea" id="RHEA:78476"/>
    </physiologicalReaction>
</comment>
<dbReference type="Proteomes" id="UP000789396">
    <property type="component" value="Unassembled WGS sequence"/>
</dbReference>
<sequence length="45" mass="5170">MCAKHNAMIYGVADRIEFILGDYLELIPRLKVNAIKEFSQLIKTC</sequence>
<name>A0A9N8ZNT6_9GLOM</name>
<evidence type="ECO:0000256" key="5">
    <source>
        <dbReference type="ARBA" id="ARBA00048763"/>
    </source>
</evidence>
<comment type="catalytic activity">
    <reaction evidence="3">
        <text>a 5'-end (N(2),N(7)-dimethyl 5'-triphosphoguanosine)-ribonucleoside in snoRNA + S-adenosyl-L-methionine = a 5'-end (N(2),N(2),N(7)-trimethyl 5'-triphosphoguanosine)-ribonucleoside in snoRNA + S-adenosyl-L-homocysteine + H(+)</text>
        <dbReference type="Rhea" id="RHEA:78507"/>
        <dbReference type="Rhea" id="RHEA-COMP:19088"/>
        <dbReference type="Rhea" id="RHEA-COMP:19090"/>
        <dbReference type="ChEBI" id="CHEBI:15378"/>
        <dbReference type="ChEBI" id="CHEBI:57856"/>
        <dbReference type="ChEBI" id="CHEBI:59789"/>
        <dbReference type="ChEBI" id="CHEBI:167623"/>
        <dbReference type="ChEBI" id="CHEBI:172880"/>
    </reaction>
    <physiologicalReaction direction="left-to-right" evidence="3">
        <dbReference type="Rhea" id="RHEA:78508"/>
    </physiologicalReaction>
</comment>
<keyword evidence="9" id="KW-1185">Reference proteome</keyword>
<dbReference type="GO" id="GO:0008168">
    <property type="term" value="F:methyltransferase activity"/>
    <property type="evidence" value="ECO:0007669"/>
    <property type="project" value="InterPro"/>
</dbReference>
<dbReference type="Pfam" id="PF09445">
    <property type="entry name" value="Methyltransf_15"/>
    <property type="match status" value="1"/>
</dbReference>
<comment type="similarity">
    <text evidence="2">Belongs to the methyltransferase superfamily. Trimethylguanosine synthase family.</text>
</comment>
<evidence type="ECO:0000256" key="3">
    <source>
        <dbReference type="ARBA" id="ARBA00047418"/>
    </source>
</evidence>
<dbReference type="InterPro" id="IPR019012">
    <property type="entry name" value="RNA_cap_Gua-N2-MeTrfase"/>
</dbReference>